<feature type="region of interest" description="Disordered" evidence="2">
    <location>
        <begin position="500"/>
        <end position="519"/>
    </location>
</feature>
<keyword evidence="4" id="KW-1185">Reference proteome</keyword>
<dbReference type="HOGENOM" id="CLU_497114_0_0_1"/>
<dbReference type="KEGG" id="hir:HETIRDRAFT_106953"/>
<sequence length="597" mass="66587">MIGRKIITIQEEDFEGDAGGSTLSASGAGLTAPRIRKPNLRILTKGNADPPCPSAFKERMNYVETPQRSANQYRPSSLTTLFTPDTSHTFGRPNPTSCAPPSPAEMAKNITRRLDRYSRDEAALTTAFQHYHASSLSSPNETKIVILEQATALLSARAEEAKKRVAELRLRLAENSVTDEREIRTLQKERWMEEKRAGKVEEERKVVGIHADALLSSGDKENKYSRDTSASTSSVEEWRKQVNLARFFERSPTQTTILCHKHSSSERLKASPRIMSPKDLETPLLRPWPFTDTLKQPMFFDDSFAPSRQRNTKLQPKKLGMLLHASPLRTVAEDTSYELEWNHSAPPTATDSVFPFNAPSQTTASSAASECPTLHDDDHHLSFLNSETQGFATIYYTRPLSLSKEEILATNHSPGITMPDYVEHLLDRFEQIQDNFSLTIMTPRSKASFRSRPSFVLVSPVRPSIESRGAASNAEDRTPTRSETPASTASQRSIFRRSLKLPKKLKKPKPHVHSQSQSYATSSAVLQAIREDNAWTESDEAALGRPLKSFFRHRSHMSEGAALNPAAGTSTDTLSTSRMTSIAARARQRMSIFSGSR</sequence>
<feature type="compositionally biased region" description="Polar residues" evidence="2">
    <location>
        <begin position="481"/>
        <end position="493"/>
    </location>
</feature>
<evidence type="ECO:0000313" key="3">
    <source>
        <dbReference type="EMBL" id="ETW82765.1"/>
    </source>
</evidence>
<dbReference type="OrthoDB" id="3254613at2759"/>
<accession>W4KBP5</accession>
<dbReference type="AlphaFoldDB" id="W4KBP5"/>
<gene>
    <name evidence="3" type="ORF">HETIRDRAFT_106953</name>
</gene>
<feature type="region of interest" description="Disordered" evidence="2">
    <location>
        <begin position="466"/>
        <end position="495"/>
    </location>
</feature>
<feature type="compositionally biased region" description="Basic residues" evidence="2">
    <location>
        <begin position="500"/>
        <end position="512"/>
    </location>
</feature>
<feature type="compositionally biased region" description="Polar residues" evidence="2">
    <location>
        <begin position="84"/>
        <end position="97"/>
    </location>
</feature>
<evidence type="ECO:0000256" key="1">
    <source>
        <dbReference type="SAM" id="Coils"/>
    </source>
</evidence>
<feature type="coiled-coil region" evidence="1">
    <location>
        <begin position="151"/>
        <end position="178"/>
    </location>
</feature>
<dbReference type="InParanoid" id="W4KBP5"/>
<dbReference type="GeneID" id="20666201"/>
<dbReference type="EMBL" id="KI925457">
    <property type="protein sequence ID" value="ETW82765.1"/>
    <property type="molecule type" value="Genomic_DNA"/>
</dbReference>
<proteinExistence type="predicted"/>
<feature type="region of interest" description="Disordered" evidence="2">
    <location>
        <begin position="84"/>
        <end position="104"/>
    </location>
</feature>
<protein>
    <submittedName>
        <fullName evidence="3">Uncharacterized protein</fullName>
    </submittedName>
</protein>
<evidence type="ECO:0000256" key="2">
    <source>
        <dbReference type="SAM" id="MobiDB-lite"/>
    </source>
</evidence>
<name>W4KBP5_HETIT</name>
<keyword evidence="1" id="KW-0175">Coiled coil</keyword>
<reference evidence="3 4" key="1">
    <citation type="journal article" date="2012" name="New Phytol.">
        <title>Insight into trade-off between wood decay and parasitism from the genome of a fungal forest pathogen.</title>
        <authorList>
            <person name="Olson A."/>
            <person name="Aerts A."/>
            <person name="Asiegbu F."/>
            <person name="Belbahri L."/>
            <person name="Bouzid O."/>
            <person name="Broberg A."/>
            <person name="Canback B."/>
            <person name="Coutinho P.M."/>
            <person name="Cullen D."/>
            <person name="Dalman K."/>
            <person name="Deflorio G."/>
            <person name="van Diepen L.T."/>
            <person name="Dunand C."/>
            <person name="Duplessis S."/>
            <person name="Durling M."/>
            <person name="Gonthier P."/>
            <person name="Grimwood J."/>
            <person name="Fossdal C.G."/>
            <person name="Hansson D."/>
            <person name="Henrissat B."/>
            <person name="Hietala A."/>
            <person name="Himmelstrand K."/>
            <person name="Hoffmeister D."/>
            <person name="Hogberg N."/>
            <person name="James T.Y."/>
            <person name="Karlsson M."/>
            <person name="Kohler A."/>
            <person name="Kues U."/>
            <person name="Lee Y.H."/>
            <person name="Lin Y.C."/>
            <person name="Lind M."/>
            <person name="Lindquist E."/>
            <person name="Lombard V."/>
            <person name="Lucas S."/>
            <person name="Lunden K."/>
            <person name="Morin E."/>
            <person name="Murat C."/>
            <person name="Park J."/>
            <person name="Raffaello T."/>
            <person name="Rouze P."/>
            <person name="Salamov A."/>
            <person name="Schmutz J."/>
            <person name="Solheim H."/>
            <person name="Stahlberg J."/>
            <person name="Velez H."/>
            <person name="de Vries R.P."/>
            <person name="Wiebenga A."/>
            <person name="Woodward S."/>
            <person name="Yakovlev I."/>
            <person name="Garbelotto M."/>
            <person name="Martin F."/>
            <person name="Grigoriev I.V."/>
            <person name="Stenlid J."/>
        </authorList>
    </citation>
    <scope>NUCLEOTIDE SEQUENCE [LARGE SCALE GENOMIC DNA]</scope>
    <source>
        <strain evidence="3 4">TC 32-1</strain>
    </source>
</reference>
<evidence type="ECO:0000313" key="4">
    <source>
        <dbReference type="Proteomes" id="UP000030671"/>
    </source>
</evidence>
<dbReference type="RefSeq" id="XP_009545090.1">
    <property type="nucleotide sequence ID" value="XM_009546795.1"/>
</dbReference>
<dbReference type="Proteomes" id="UP000030671">
    <property type="component" value="Unassembled WGS sequence"/>
</dbReference>
<organism evidence="3 4">
    <name type="scientific">Heterobasidion irregulare (strain TC 32-1)</name>
    <dbReference type="NCBI Taxonomy" id="747525"/>
    <lineage>
        <taxon>Eukaryota</taxon>
        <taxon>Fungi</taxon>
        <taxon>Dikarya</taxon>
        <taxon>Basidiomycota</taxon>
        <taxon>Agaricomycotina</taxon>
        <taxon>Agaricomycetes</taxon>
        <taxon>Russulales</taxon>
        <taxon>Bondarzewiaceae</taxon>
        <taxon>Heterobasidion</taxon>
        <taxon>Heterobasidion annosum species complex</taxon>
    </lineage>
</organism>
<dbReference type="eggNOG" id="ENOG502STJU">
    <property type="taxonomic scope" value="Eukaryota"/>
</dbReference>